<dbReference type="OrthoDB" id="9810734at2"/>
<dbReference type="Gene3D" id="3.40.50.720">
    <property type="entry name" value="NAD(P)-binding Rossmann-like Domain"/>
    <property type="match status" value="1"/>
</dbReference>
<dbReference type="PANTHER" id="PTHR43899:SF13">
    <property type="entry name" value="RH59310P"/>
    <property type="match status" value="1"/>
</dbReference>
<dbReference type="AlphaFoldDB" id="A0A1M7YTW5"/>
<evidence type="ECO:0000313" key="5">
    <source>
        <dbReference type="Proteomes" id="UP000184600"/>
    </source>
</evidence>
<reference evidence="5" key="1">
    <citation type="submission" date="2016-12" db="EMBL/GenBank/DDBJ databases">
        <authorList>
            <person name="Rodrigo-Torres L."/>
            <person name="Arahal R.D."/>
            <person name="Lucena T."/>
        </authorList>
    </citation>
    <scope>NUCLEOTIDE SEQUENCE [LARGE SCALE GENOMIC DNA]</scope>
</reference>
<dbReference type="GO" id="GO:0016491">
    <property type="term" value="F:oxidoreductase activity"/>
    <property type="evidence" value="ECO:0007669"/>
    <property type="project" value="UniProtKB-KW"/>
</dbReference>
<evidence type="ECO:0000256" key="1">
    <source>
        <dbReference type="ARBA" id="ARBA00006484"/>
    </source>
</evidence>
<keyword evidence="5" id="KW-1185">Reference proteome</keyword>
<dbReference type="InterPro" id="IPR036291">
    <property type="entry name" value="NAD(P)-bd_dom_sf"/>
</dbReference>
<dbReference type="PRINTS" id="PR00081">
    <property type="entry name" value="GDHRDH"/>
</dbReference>
<protein>
    <submittedName>
        <fullName evidence="4">Putative oxidoreductase</fullName>
        <ecNumber evidence="4">1.-.-.-</ecNumber>
    </submittedName>
</protein>
<dbReference type="EC" id="1.-.-.-" evidence="4"/>
<evidence type="ECO:0000313" key="4">
    <source>
        <dbReference type="EMBL" id="SHO56038.1"/>
    </source>
</evidence>
<comment type="similarity">
    <text evidence="1 3">Belongs to the short-chain dehydrogenases/reductases (SDR) family.</text>
</comment>
<dbReference type="InterPro" id="IPR002347">
    <property type="entry name" value="SDR_fam"/>
</dbReference>
<dbReference type="STRING" id="1117707.VQ7734_01801"/>
<evidence type="ECO:0000256" key="3">
    <source>
        <dbReference type="RuleBase" id="RU000363"/>
    </source>
</evidence>
<gene>
    <name evidence="4" type="ORF">VQ7734_01801</name>
</gene>
<dbReference type="InterPro" id="IPR051019">
    <property type="entry name" value="VLCFA-Steroid_DH"/>
</dbReference>
<dbReference type="SUPFAM" id="SSF51735">
    <property type="entry name" value="NAD(P)-binding Rossmann-fold domains"/>
    <property type="match status" value="1"/>
</dbReference>
<dbReference type="PIRSF" id="PIRSF000126">
    <property type="entry name" value="11-beta-HSD1"/>
    <property type="match status" value="1"/>
</dbReference>
<accession>A0A1M7YTW5</accession>
<dbReference type="PRINTS" id="PR00080">
    <property type="entry name" value="SDRFAMILY"/>
</dbReference>
<dbReference type="RefSeq" id="WP_073581584.1">
    <property type="nucleotide sequence ID" value="NZ_AP024897.1"/>
</dbReference>
<dbReference type="PANTHER" id="PTHR43899">
    <property type="entry name" value="RH59310P"/>
    <property type="match status" value="1"/>
</dbReference>
<dbReference type="EMBL" id="FRFG01000019">
    <property type="protein sequence ID" value="SHO56038.1"/>
    <property type="molecule type" value="Genomic_DNA"/>
</dbReference>
<proteinExistence type="inferred from homology"/>
<sequence>MNSHNRALITGASGGIGMALARIHASQGGDLVLVARSEDKLNQLKEELTSQYGVEVVVIIADLSLPDAADTVFRQTQNTDLQIDMLINNAGFGGHGYFHQRDAATEQSMIQVNIASLTQLTHCYLPGMVSRGQGQILNVSSIASFFPGPLMAVYYATKAYVTSFSLALAEEVADKGVTVTALCPGPVDTGFISTGQLDNVAVFQHARSAESVARLGYQAMIRGRLVAFDHIKYRVLVNWIAPLLPRKLELKLSRLAMERQGK</sequence>
<name>A0A1M7YTW5_9VIBR</name>
<dbReference type="Proteomes" id="UP000184600">
    <property type="component" value="Unassembled WGS sequence"/>
</dbReference>
<dbReference type="Pfam" id="PF00106">
    <property type="entry name" value="adh_short"/>
    <property type="match status" value="1"/>
</dbReference>
<evidence type="ECO:0000256" key="2">
    <source>
        <dbReference type="ARBA" id="ARBA00023002"/>
    </source>
</evidence>
<organism evidence="4 5">
    <name type="scientific">Vibrio quintilis</name>
    <dbReference type="NCBI Taxonomy" id="1117707"/>
    <lineage>
        <taxon>Bacteria</taxon>
        <taxon>Pseudomonadati</taxon>
        <taxon>Pseudomonadota</taxon>
        <taxon>Gammaproteobacteria</taxon>
        <taxon>Vibrionales</taxon>
        <taxon>Vibrionaceae</taxon>
        <taxon>Vibrio</taxon>
    </lineage>
</organism>
<keyword evidence="2 4" id="KW-0560">Oxidoreductase</keyword>